<dbReference type="InterPro" id="IPR005625">
    <property type="entry name" value="PepSY-ass_TM"/>
</dbReference>
<dbReference type="PANTHER" id="PTHR34219:SF5">
    <property type="entry name" value="BLR4505 PROTEIN"/>
    <property type="match status" value="1"/>
</dbReference>
<feature type="transmembrane region" description="Helical" evidence="1">
    <location>
        <begin position="224"/>
        <end position="245"/>
    </location>
</feature>
<dbReference type="AlphaFoldDB" id="A0A1G7VPN1"/>
<dbReference type="EMBL" id="FNCY01000001">
    <property type="protein sequence ID" value="SDG61379.1"/>
    <property type="molecule type" value="Genomic_DNA"/>
</dbReference>
<keyword evidence="1" id="KW-0812">Transmembrane</keyword>
<dbReference type="STRING" id="83767.SAMN05660652_00250"/>
<evidence type="ECO:0000256" key="1">
    <source>
        <dbReference type="SAM" id="Phobius"/>
    </source>
</evidence>
<keyword evidence="1" id="KW-1133">Transmembrane helix</keyword>
<dbReference type="OrthoDB" id="7238323at2"/>
<dbReference type="PANTHER" id="PTHR34219">
    <property type="entry name" value="IRON-REGULATED INNER MEMBRANE PROTEIN-RELATED"/>
    <property type="match status" value="1"/>
</dbReference>
<feature type="transmembrane region" description="Helical" evidence="1">
    <location>
        <begin position="378"/>
        <end position="399"/>
    </location>
</feature>
<keyword evidence="3" id="KW-1185">Reference proteome</keyword>
<gene>
    <name evidence="2" type="ORF">SAMN05660652_00250</name>
</gene>
<keyword evidence="1" id="KW-0472">Membrane</keyword>
<dbReference type="RefSeq" id="WP_091932242.1">
    <property type="nucleotide sequence ID" value="NZ_FNCY01000001.1"/>
</dbReference>
<accession>A0A1G7VPN1</accession>
<evidence type="ECO:0000313" key="2">
    <source>
        <dbReference type="EMBL" id="SDG61379.1"/>
    </source>
</evidence>
<proteinExistence type="predicted"/>
<name>A0A1G7VPN1_9RHOO</name>
<protein>
    <submittedName>
        <fullName evidence="2">Uncharacterized iron-regulated membrane protein</fullName>
    </submittedName>
</protein>
<reference evidence="2 3" key="1">
    <citation type="submission" date="2016-10" db="EMBL/GenBank/DDBJ databases">
        <authorList>
            <person name="de Groot N.N."/>
        </authorList>
    </citation>
    <scope>NUCLEOTIDE SEQUENCE [LARGE SCALE GENOMIC DNA]</scope>
    <source>
        <strain evidence="2 3">DSM 5885</strain>
    </source>
</reference>
<feature type="transmembrane region" description="Helical" evidence="1">
    <location>
        <begin position="12"/>
        <end position="34"/>
    </location>
</feature>
<sequence length="414" mass="46097">MLIRPWLVRLHRYVGLAIAPFLVVTGLTGALISWDHELDAWLNPRLLSAVTRGPEIPSLALAAAIEARDPRVRVTYVPLSREPGAALAFGVEPRIDRATGTAFAVNYNQVFVDPVSGAELGRREWGAVWPITRETAVSFLYKLHFSLHVPEIAGNDRWGIWLLGGVALLWLFDCLTALLLTFPAPLAKKATQPVRAWWRRWSVAWQIRRGSAPYRFNYDIHRAFGLWTWGVLLVLAFTAFSLNLYREVFYPLMSTVSEVTPTPYETRAEASPGSPFEPRIGFAEAIAAAQADARRRGWHEPPGGAFYSSRHDVFSVQFFHPGEGHGSAGVGPAQLFVDAGNGALIGERLPWHGTLADRFMQAQFPLHSGRILGLPGRIAVSMMGLVVAMLSLTGIYLWWKKRDGRRRSQGRRTA</sequence>
<feature type="transmembrane region" description="Helical" evidence="1">
    <location>
        <begin position="158"/>
        <end position="182"/>
    </location>
</feature>
<dbReference type="Pfam" id="PF03929">
    <property type="entry name" value="PepSY_TM"/>
    <property type="match status" value="1"/>
</dbReference>
<evidence type="ECO:0000313" key="3">
    <source>
        <dbReference type="Proteomes" id="UP000198607"/>
    </source>
</evidence>
<dbReference type="Proteomes" id="UP000198607">
    <property type="component" value="Unassembled WGS sequence"/>
</dbReference>
<organism evidence="2 3">
    <name type="scientific">Propionivibrio dicarboxylicus</name>
    <dbReference type="NCBI Taxonomy" id="83767"/>
    <lineage>
        <taxon>Bacteria</taxon>
        <taxon>Pseudomonadati</taxon>
        <taxon>Pseudomonadota</taxon>
        <taxon>Betaproteobacteria</taxon>
        <taxon>Rhodocyclales</taxon>
        <taxon>Rhodocyclaceae</taxon>
        <taxon>Propionivibrio</taxon>
    </lineage>
</organism>